<dbReference type="EMBL" id="KB467942">
    <property type="protein sequence ID" value="PCH38581.1"/>
    <property type="molecule type" value="Genomic_DNA"/>
</dbReference>
<feature type="region of interest" description="Disordered" evidence="1">
    <location>
        <begin position="1"/>
        <end position="20"/>
    </location>
</feature>
<evidence type="ECO:0000256" key="1">
    <source>
        <dbReference type="SAM" id="MobiDB-lite"/>
    </source>
</evidence>
<evidence type="ECO:0000313" key="3">
    <source>
        <dbReference type="Proteomes" id="UP000218811"/>
    </source>
</evidence>
<reference evidence="2 3" key="1">
    <citation type="journal article" date="2012" name="Science">
        <title>The Paleozoic origin of enzymatic lignin decomposition reconstructed from 31 fungal genomes.</title>
        <authorList>
            <person name="Floudas D."/>
            <person name="Binder M."/>
            <person name="Riley R."/>
            <person name="Barry K."/>
            <person name="Blanchette R.A."/>
            <person name="Henrissat B."/>
            <person name="Martinez A.T."/>
            <person name="Otillar R."/>
            <person name="Spatafora J.W."/>
            <person name="Yadav J.S."/>
            <person name="Aerts A."/>
            <person name="Benoit I."/>
            <person name="Boyd A."/>
            <person name="Carlson A."/>
            <person name="Copeland A."/>
            <person name="Coutinho P.M."/>
            <person name="de Vries R.P."/>
            <person name="Ferreira P."/>
            <person name="Findley K."/>
            <person name="Foster B."/>
            <person name="Gaskell J."/>
            <person name="Glotzer D."/>
            <person name="Gorecki P."/>
            <person name="Heitman J."/>
            <person name="Hesse C."/>
            <person name="Hori C."/>
            <person name="Igarashi K."/>
            <person name="Jurgens J.A."/>
            <person name="Kallen N."/>
            <person name="Kersten P."/>
            <person name="Kohler A."/>
            <person name="Kuees U."/>
            <person name="Kumar T.K.A."/>
            <person name="Kuo A."/>
            <person name="LaButti K."/>
            <person name="Larrondo L.F."/>
            <person name="Lindquist E."/>
            <person name="Ling A."/>
            <person name="Lombard V."/>
            <person name="Lucas S."/>
            <person name="Lundell T."/>
            <person name="Martin R."/>
            <person name="McLaughlin D.J."/>
            <person name="Morgenstern I."/>
            <person name="Morin E."/>
            <person name="Murat C."/>
            <person name="Nagy L.G."/>
            <person name="Nolan M."/>
            <person name="Ohm R.A."/>
            <person name="Patyshakuliyeva A."/>
            <person name="Rokas A."/>
            <person name="Ruiz-Duenas F.J."/>
            <person name="Sabat G."/>
            <person name="Salamov A."/>
            <person name="Samejima M."/>
            <person name="Schmutz J."/>
            <person name="Slot J.C."/>
            <person name="St John F."/>
            <person name="Stenlid J."/>
            <person name="Sun H."/>
            <person name="Sun S."/>
            <person name="Syed K."/>
            <person name="Tsang A."/>
            <person name="Wiebenga A."/>
            <person name="Young D."/>
            <person name="Pisabarro A."/>
            <person name="Eastwood D.C."/>
            <person name="Martin F."/>
            <person name="Cullen D."/>
            <person name="Grigoriev I.V."/>
            <person name="Hibbett D.S."/>
        </authorList>
    </citation>
    <scope>NUCLEOTIDE SEQUENCE [LARGE SCALE GENOMIC DNA]</scope>
    <source>
        <strain evidence="2 3">MD-104</strain>
    </source>
</reference>
<name>A0A2H3J9I3_WOLCO</name>
<keyword evidence="3" id="KW-1185">Reference proteome</keyword>
<dbReference type="Proteomes" id="UP000218811">
    <property type="component" value="Unassembled WGS sequence"/>
</dbReference>
<proteinExistence type="predicted"/>
<sequence length="254" mass="27860">MAKGGIAAPGTPGSSGAVETARARVSVLSTQSRRTDALTRRSMLAEHRGLISEAAFRMLLHYNRVVIRMAVPPLIWTPESTVHPIRRPPRLAWKSTRIVLPRWNPLDSAKIVHKPRRAACRLPTCALLGLQASPPPLARGHSDHAPIVVRCLVCARKWAASFAHLLHHSPSRRRYAATLTNVGFPSRCLVFPAIEDGRLPPEATLRYLTALLHGFSSYLLQARRVLLSTARAATTASPAKNRSASDPIEARKAR</sequence>
<organism evidence="2 3">
    <name type="scientific">Wolfiporia cocos (strain MD-104)</name>
    <name type="common">Brown rot fungus</name>
    <dbReference type="NCBI Taxonomy" id="742152"/>
    <lineage>
        <taxon>Eukaryota</taxon>
        <taxon>Fungi</taxon>
        <taxon>Dikarya</taxon>
        <taxon>Basidiomycota</taxon>
        <taxon>Agaricomycotina</taxon>
        <taxon>Agaricomycetes</taxon>
        <taxon>Polyporales</taxon>
        <taxon>Phaeolaceae</taxon>
        <taxon>Wolfiporia</taxon>
    </lineage>
</organism>
<evidence type="ECO:0000313" key="2">
    <source>
        <dbReference type="EMBL" id="PCH38581.1"/>
    </source>
</evidence>
<dbReference type="AlphaFoldDB" id="A0A2H3J9I3"/>
<gene>
    <name evidence="2" type="ORF">WOLCODRAFT_161678</name>
</gene>
<protein>
    <submittedName>
        <fullName evidence="2">Uncharacterized protein</fullName>
    </submittedName>
</protein>
<accession>A0A2H3J9I3</accession>